<protein>
    <recommendedName>
        <fullName evidence="6">2-oxoadipate dioxygenase/decarboxylase</fullName>
        <ecNumber evidence="6">1.13.11.93</ecNumber>
    </recommendedName>
    <alternativeName>
        <fullName evidence="7">2-hydroxyglutarate synthase</fullName>
    </alternativeName>
</protein>
<dbReference type="Gene3D" id="3.10.180.50">
    <property type="match status" value="1"/>
</dbReference>
<name>A0A1C2E898_9PSED</name>
<dbReference type="OrthoDB" id="506370at2"/>
<dbReference type="SMART" id="SM01150">
    <property type="entry name" value="DUF1338"/>
    <property type="match status" value="1"/>
</dbReference>
<dbReference type="Proteomes" id="UP000095143">
    <property type="component" value="Unassembled WGS sequence"/>
</dbReference>
<keyword evidence="3" id="KW-0560">Oxidoreductase</keyword>
<dbReference type="GO" id="GO:0051213">
    <property type="term" value="F:dioxygenase activity"/>
    <property type="evidence" value="ECO:0007669"/>
    <property type="project" value="UniProtKB-KW"/>
</dbReference>
<keyword evidence="2" id="KW-0223">Dioxygenase</keyword>
<accession>A0A1C2E898</accession>
<comment type="cofactor">
    <cofactor evidence="1">
        <name>Fe(2+)</name>
        <dbReference type="ChEBI" id="CHEBI:29033"/>
    </cofactor>
</comment>
<evidence type="ECO:0000256" key="7">
    <source>
        <dbReference type="ARBA" id="ARBA00035045"/>
    </source>
</evidence>
<sequence length="346" mass="38737">MTAFQGLFTLVASTVGQPAAAWLEHRVEAPKALSGFSWSEEAVHRAWLAEALNLCLFHKLVEAVPDGLRYVDEQFEGGRKVVFDHGAIRTVDWADNGELPRGRQAFSRLLEPLGFTDVRTYPLTKLNMTGWGYRQMDLPEDIAQFFVSELHPGRLSQSFQEAVSRVVGSSRDPLSSEDLSMLNRLRTTRHCSLAEATRLLPALYRAFGRQHGVVREDDYRQLLSESAEMAWIATEGNSFNHLTDRVVDLEATVAEQNRRERPMKDSIEVSGSGRVMQTAYKACTVSRGLMNAESVVVAHKVPGSFVEFIQRKIDPDNGKIDLNFDSSNAQGIFKMTDSKQTDSNQP</sequence>
<proteinExistence type="inferred from homology"/>
<evidence type="ECO:0000313" key="9">
    <source>
        <dbReference type="Proteomes" id="UP000095143"/>
    </source>
</evidence>
<evidence type="ECO:0000256" key="5">
    <source>
        <dbReference type="ARBA" id="ARBA00035013"/>
    </source>
</evidence>
<dbReference type="AlphaFoldDB" id="A0A1C2E898"/>
<dbReference type="EC" id="1.13.11.93" evidence="6"/>
<evidence type="ECO:0000313" key="8">
    <source>
        <dbReference type="EMBL" id="OCX23220.1"/>
    </source>
</evidence>
<reference evidence="8 9" key="1">
    <citation type="submission" date="2016-08" db="EMBL/GenBank/DDBJ databases">
        <title>Whole genome sequence of Pseudomonas graminis strain UASWS1507, a potential biological control agent for agriculture.</title>
        <authorList>
            <person name="Crovadore J."/>
            <person name="Calmin G."/>
            <person name="Chablais R."/>
            <person name="Cochard B."/>
            <person name="Lefort F."/>
        </authorList>
    </citation>
    <scope>NUCLEOTIDE SEQUENCE [LARGE SCALE GENOMIC DNA]</scope>
    <source>
        <strain evidence="8 9">UASWS1507</strain>
    </source>
</reference>
<evidence type="ECO:0000256" key="6">
    <source>
        <dbReference type="ARBA" id="ARBA00035023"/>
    </source>
</evidence>
<comment type="similarity">
    <text evidence="5">Belongs to the 2-oxoadipate dioxygenase/decarboxylase family.</text>
</comment>
<organism evidence="8 9">
    <name type="scientific">Pseudomonas graminis</name>
    <dbReference type="NCBI Taxonomy" id="158627"/>
    <lineage>
        <taxon>Bacteria</taxon>
        <taxon>Pseudomonadati</taxon>
        <taxon>Pseudomonadota</taxon>
        <taxon>Gammaproteobacteria</taxon>
        <taxon>Pseudomonadales</taxon>
        <taxon>Pseudomonadaceae</taxon>
        <taxon>Pseudomonas</taxon>
    </lineage>
</organism>
<evidence type="ECO:0000256" key="1">
    <source>
        <dbReference type="ARBA" id="ARBA00001954"/>
    </source>
</evidence>
<dbReference type="Pfam" id="PF07063">
    <property type="entry name" value="HGLS"/>
    <property type="match status" value="1"/>
</dbReference>
<dbReference type="CDD" id="cd16349">
    <property type="entry name" value="VOC_like"/>
    <property type="match status" value="1"/>
</dbReference>
<dbReference type="RefSeq" id="WP_065987786.1">
    <property type="nucleotide sequence ID" value="NZ_MDEN01000058.1"/>
</dbReference>
<evidence type="ECO:0000256" key="3">
    <source>
        <dbReference type="ARBA" id="ARBA00023002"/>
    </source>
</evidence>
<evidence type="ECO:0000256" key="2">
    <source>
        <dbReference type="ARBA" id="ARBA00022964"/>
    </source>
</evidence>
<gene>
    <name evidence="8" type="ORF">BBI10_07725</name>
</gene>
<dbReference type="EMBL" id="MDEN01000058">
    <property type="protein sequence ID" value="OCX23220.1"/>
    <property type="molecule type" value="Genomic_DNA"/>
</dbReference>
<evidence type="ECO:0000256" key="4">
    <source>
        <dbReference type="ARBA" id="ARBA00023004"/>
    </source>
</evidence>
<comment type="caution">
    <text evidence="8">The sequence shown here is derived from an EMBL/GenBank/DDBJ whole genome shotgun (WGS) entry which is preliminary data.</text>
</comment>
<dbReference type="InterPro" id="IPR009770">
    <property type="entry name" value="HGLS"/>
</dbReference>
<keyword evidence="4" id="KW-0408">Iron</keyword>